<reference evidence="1" key="1">
    <citation type="submission" date="2020-04" db="EMBL/GenBank/DDBJ databases">
        <authorList>
            <person name="Hogendoorn C."/>
        </authorList>
    </citation>
    <scope>NUCLEOTIDE SEQUENCE</scope>
    <source>
        <strain evidence="1">FAVT5</strain>
    </source>
</reference>
<proteinExistence type="predicted"/>
<sequence length="174" mass="19244">MSEWRVIVSREAAATLRRLDRKQKERTIRAIDRIAKDPTPGPGKDIRPSKECPGSGGCVWVTGALFSRSAPRNGSLRLWLFVRGEKPTDRQQTILDGIFPTTDKVTQSFIELMCEVFGYNKFRDKRCCSPQGGWQVKKGGGGLAEWPCQFSASSIGGRVVSVVRVAVFLDRVGG</sequence>
<name>A0ACA8ZDJ7_9BACL</name>
<organism evidence="1 2">
    <name type="scientific">Kyrpidia spormannii</name>
    <dbReference type="NCBI Taxonomy" id="2055160"/>
    <lineage>
        <taxon>Bacteria</taxon>
        <taxon>Bacillati</taxon>
        <taxon>Bacillota</taxon>
        <taxon>Bacilli</taxon>
        <taxon>Bacillales</taxon>
        <taxon>Alicyclobacillaceae</taxon>
        <taxon>Kyrpidia</taxon>
    </lineage>
</organism>
<protein>
    <submittedName>
        <fullName evidence="1">Uncharacterized protein</fullName>
    </submittedName>
</protein>
<accession>A0ACA8ZDJ7</accession>
<dbReference type="EMBL" id="LR792684">
    <property type="protein sequence ID" value="CAB3395550.1"/>
    <property type="molecule type" value="Genomic_DNA"/>
</dbReference>
<evidence type="ECO:0000313" key="1">
    <source>
        <dbReference type="EMBL" id="CAB3395550.1"/>
    </source>
</evidence>
<evidence type="ECO:0000313" key="2">
    <source>
        <dbReference type="Proteomes" id="UP000501793"/>
    </source>
</evidence>
<dbReference type="Proteomes" id="UP000501793">
    <property type="component" value="Chromosome"/>
</dbReference>
<gene>
    <name evidence="1" type="ORF">FAVT5_3442</name>
</gene>
<keyword evidence="2" id="KW-1185">Reference proteome</keyword>